<reference evidence="2 3" key="1">
    <citation type="submission" date="2024-02" db="EMBL/GenBank/DDBJ databases">
        <title>De novo assembly and annotation of 12 fungi associated with fruit tree decline syndrome in Ontario, Canada.</title>
        <authorList>
            <person name="Sulman M."/>
            <person name="Ellouze W."/>
            <person name="Ilyukhin E."/>
        </authorList>
    </citation>
    <scope>NUCLEOTIDE SEQUENCE [LARGE SCALE GENOMIC DNA]</scope>
    <source>
        <strain evidence="2 3">M42-189</strain>
    </source>
</reference>
<comment type="caution">
    <text evidence="2">The sequence shown here is derived from an EMBL/GenBank/DDBJ whole genome shotgun (WGS) entry which is preliminary data.</text>
</comment>
<dbReference type="EMBL" id="JAKJXO020000008">
    <property type="protein sequence ID" value="KAL1601524.1"/>
    <property type="molecule type" value="Genomic_DNA"/>
</dbReference>
<keyword evidence="3" id="KW-1185">Reference proteome</keyword>
<feature type="region of interest" description="Disordered" evidence="1">
    <location>
        <begin position="1"/>
        <end position="41"/>
    </location>
</feature>
<dbReference type="Proteomes" id="UP001521785">
    <property type="component" value="Unassembled WGS sequence"/>
</dbReference>
<sequence>MALLTSKNQAGRNWNTTSKSKVIASQGKSQETSDKHTSSTWDWSAEWEAPAGEESFKLNAPYDPTPITKLNLIDQYLEDNGFFDIKLGQPEDYLDLNDIHPIFRFDNFDTTLLGKYRARKAWKAMRPALALATKFLTSPDAKRDFWHLLFFGELKTDEATGKRYLVHSTKEYDTSSTSGYFENCLLEMSECINFFWTPLNARHNGKRYNGIFYPDLGSALGMVDRSVLDVIAERDNDATQDYLHSWHGHIGLSSVYLYHLLSLKSPARPGNWNSANMRLQLSLATLICHELSHAIWSKRGIEGPEPYVFLTDQKPELGFNFEVFLAGVVVELSLVCSVIGRMESLRWDNTFAMPGIRAVVDMKWVESWFRKDTWTGRVTFSTAPSTTGNRRPRLCIADRWFKNNILAPAVFQPVLYIDGKAVAPHVLGRRVSHWKASPCTSGSMQ</sequence>
<proteinExistence type="predicted"/>
<gene>
    <name evidence="2" type="ORF">SLS60_006439</name>
</gene>
<name>A0ABR3RAQ6_9PLEO</name>
<feature type="compositionally biased region" description="Polar residues" evidence="1">
    <location>
        <begin position="1"/>
        <end position="20"/>
    </location>
</feature>
<accession>A0ABR3RAQ6</accession>
<evidence type="ECO:0000313" key="2">
    <source>
        <dbReference type="EMBL" id="KAL1601524.1"/>
    </source>
</evidence>
<organism evidence="2 3">
    <name type="scientific">Paraconiothyrium brasiliense</name>
    <dbReference type="NCBI Taxonomy" id="300254"/>
    <lineage>
        <taxon>Eukaryota</taxon>
        <taxon>Fungi</taxon>
        <taxon>Dikarya</taxon>
        <taxon>Ascomycota</taxon>
        <taxon>Pezizomycotina</taxon>
        <taxon>Dothideomycetes</taxon>
        <taxon>Pleosporomycetidae</taxon>
        <taxon>Pleosporales</taxon>
        <taxon>Massarineae</taxon>
        <taxon>Didymosphaeriaceae</taxon>
        <taxon>Paraconiothyrium</taxon>
    </lineage>
</organism>
<evidence type="ECO:0000313" key="3">
    <source>
        <dbReference type="Proteomes" id="UP001521785"/>
    </source>
</evidence>
<evidence type="ECO:0000256" key="1">
    <source>
        <dbReference type="SAM" id="MobiDB-lite"/>
    </source>
</evidence>
<protein>
    <submittedName>
        <fullName evidence="2">Uncharacterized protein</fullName>
    </submittedName>
</protein>